<dbReference type="AlphaFoldDB" id="A0A2S4PS08"/>
<evidence type="ECO:0000256" key="1">
    <source>
        <dbReference type="SAM" id="MobiDB-lite"/>
    </source>
</evidence>
<organism evidence="2 3">
    <name type="scientific">Erysiphe pulchra</name>
    <dbReference type="NCBI Taxonomy" id="225359"/>
    <lineage>
        <taxon>Eukaryota</taxon>
        <taxon>Fungi</taxon>
        <taxon>Dikarya</taxon>
        <taxon>Ascomycota</taxon>
        <taxon>Pezizomycotina</taxon>
        <taxon>Leotiomycetes</taxon>
        <taxon>Erysiphales</taxon>
        <taxon>Erysiphaceae</taxon>
        <taxon>Erysiphe</taxon>
    </lineage>
</organism>
<evidence type="ECO:0000313" key="3">
    <source>
        <dbReference type="Proteomes" id="UP000237438"/>
    </source>
</evidence>
<dbReference type="STRING" id="225359.A0A2S4PS08"/>
<evidence type="ECO:0000313" key="2">
    <source>
        <dbReference type="EMBL" id="POS84803.1"/>
    </source>
</evidence>
<comment type="caution">
    <text evidence="2">The sequence shown here is derived from an EMBL/GenBank/DDBJ whole genome shotgun (WGS) entry which is preliminary data.</text>
</comment>
<keyword evidence="3" id="KW-1185">Reference proteome</keyword>
<dbReference type="OrthoDB" id="3561817at2759"/>
<proteinExistence type="predicted"/>
<feature type="region of interest" description="Disordered" evidence="1">
    <location>
        <begin position="1"/>
        <end position="26"/>
    </location>
</feature>
<dbReference type="Proteomes" id="UP000237438">
    <property type="component" value="Unassembled WGS sequence"/>
</dbReference>
<protein>
    <submittedName>
        <fullName evidence="2">Uncharacterized protein</fullName>
    </submittedName>
</protein>
<feature type="compositionally biased region" description="Low complexity" evidence="1">
    <location>
        <begin position="8"/>
        <end position="24"/>
    </location>
</feature>
<reference evidence="2 3" key="1">
    <citation type="submission" date="2017-10" db="EMBL/GenBank/DDBJ databases">
        <title>Development of genomic resources for the powdery mildew, Erysiphe pulchra.</title>
        <authorList>
            <person name="Wadl P.A."/>
            <person name="Mack B.M."/>
            <person name="Moore G."/>
            <person name="Beltz S.B."/>
        </authorList>
    </citation>
    <scope>NUCLEOTIDE SEQUENCE [LARGE SCALE GENOMIC DNA]</scope>
    <source>
        <strain evidence="2">Cflorida</strain>
    </source>
</reference>
<name>A0A2S4PS08_9PEZI</name>
<accession>A0A2S4PS08</accession>
<sequence>MSPIPVAPTRSSRSDPFSSLSPSCRPRKKKNIEFSQQIPCDIPSTAICSGPENRPLCTQKGPTASLTQTTDNAFQAASEALQAKHMAPEIISVLDSIVEKAEKWHNCWLDHVPMKINCIDKTTVEVTPEIALEEIKFELGVVPKRVTRTKKSISNPGPVGSMIVSFASPVRAFRLFSTSTIARMIKRTPRITQCNRCWGFHDQRTCNRDNKCPRCASKNHKLCQGTPKCFNCRGPHATSDLNCPAKSIIRRGIIIHPSRTEIAKFRAAGETAWNIANPQILAQTRTYNLPSSC</sequence>
<gene>
    <name evidence="2" type="ORF">EPUL_005394</name>
</gene>
<dbReference type="EMBL" id="PEDP01000853">
    <property type="protein sequence ID" value="POS84803.1"/>
    <property type="molecule type" value="Genomic_DNA"/>
</dbReference>